<feature type="transmembrane region" description="Helical" evidence="7">
    <location>
        <begin position="210"/>
        <end position="231"/>
    </location>
</feature>
<dbReference type="InterPro" id="IPR003370">
    <property type="entry name" value="Chromate_transpt"/>
</dbReference>
<feature type="transmembrane region" description="Helical" evidence="7">
    <location>
        <begin position="84"/>
        <end position="105"/>
    </location>
</feature>
<dbReference type="PANTHER" id="PTHR33567:SF3">
    <property type="entry name" value="CHROMATE ION TRANSPORTER (EUROFUNG)"/>
    <property type="match status" value="1"/>
</dbReference>
<keyword evidence="3" id="KW-1003">Cell membrane</keyword>
<evidence type="ECO:0000256" key="2">
    <source>
        <dbReference type="ARBA" id="ARBA00005262"/>
    </source>
</evidence>
<feature type="transmembrane region" description="Helical" evidence="7">
    <location>
        <begin position="377"/>
        <end position="407"/>
    </location>
</feature>
<dbReference type="Proteomes" id="UP000219023">
    <property type="component" value="Unassembled WGS sequence"/>
</dbReference>
<comment type="similarity">
    <text evidence="2">Belongs to the chromate ion transporter (CHR) (TC 2.A.51) family.</text>
</comment>
<evidence type="ECO:0000256" key="5">
    <source>
        <dbReference type="ARBA" id="ARBA00022989"/>
    </source>
</evidence>
<dbReference type="Pfam" id="PF02417">
    <property type="entry name" value="Chromate_transp"/>
    <property type="match status" value="2"/>
</dbReference>
<dbReference type="EMBL" id="OBQJ01000001">
    <property type="protein sequence ID" value="SOC51618.1"/>
    <property type="molecule type" value="Genomic_DNA"/>
</dbReference>
<name>A0A285VDI9_9GAMM</name>
<evidence type="ECO:0000256" key="7">
    <source>
        <dbReference type="SAM" id="Phobius"/>
    </source>
</evidence>
<dbReference type="NCBIfam" id="TIGR00937">
    <property type="entry name" value="2A51"/>
    <property type="match status" value="1"/>
</dbReference>
<feature type="transmembrane region" description="Helical" evidence="7">
    <location>
        <begin position="149"/>
        <end position="175"/>
    </location>
</feature>
<dbReference type="InterPro" id="IPR014047">
    <property type="entry name" value="Chr_Tranpt_l_chain"/>
</dbReference>
<keyword evidence="5 7" id="KW-1133">Transmembrane helix</keyword>
<evidence type="ECO:0000313" key="9">
    <source>
        <dbReference type="Proteomes" id="UP000219023"/>
    </source>
</evidence>
<evidence type="ECO:0000256" key="1">
    <source>
        <dbReference type="ARBA" id="ARBA00004651"/>
    </source>
</evidence>
<feature type="transmembrane region" description="Helical" evidence="7">
    <location>
        <begin position="55"/>
        <end position="77"/>
    </location>
</feature>
<dbReference type="RefSeq" id="WP_097021603.1">
    <property type="nucleotide sequence ID" value="NZ_OBQJ01000001.1"/>
</dbReference>
<evidence type="ECO:0000313" key="8">
    <source>
        <dbReference type="EMBL" id="SOC51618.1"/>
    </source>
</evidence>
<dbReference type="GO" id="GO:0005886">
    <property type="term" value="C:plasma membrane"/>
    <property type="evidence" value="ECO:0007669"/>
    <property type="project" value="UniProtKB-SubCell"/>
</dbReference>
<protein>
    <submittedName>
        <fullName evidence="8">Chromate transporter</fullName>
    </submittedName>
</protein>
<keyword evidence="4 7" id="KW-0812">Transmembrane</keyword>
<evidence type="ECO:0000256" key="6">
    <source>
        <dbReference type="ARBA" id="ARBA00023136"/>
    </source>
</evidence>
<feature type="transmembrane region" description="Helical" evidence="7">
    <location>
        <begin position="308"/>
        <end position="333"/>
    </location>
</feature>
<dbReference type="PIRSF" id="PIRSF004810">
    <property type="entry name" value="ChrA"/>
    <property type="match status" value="1"/>
</dbReference>
<dbReference type="AlphaFoldDB" id="A0A285VDI9"/>
<gene>
    <name evidence="8" type="ORF">SAMN05421509_101360</name>
</gene>
<feature type="transmembrane region" description="Helical" evidence="7">
    <location>
        <begin position="345"/>
        <end position="365"/>
    </location>
</feature>
<accession>A0A285VDI9</accession>
<keyword evidence="6 7" id="KW-0472">Membrane</keyword>
<proteinExistence type="inferred from homology"/>
<feature type="transmembrane region" description="Helical" evidence="7">
    <location>
        <begin position="117"/>
        <end position="137"/>
    </location>
</feature>
<reference evidence="8 9" key="1">
    <citation type="submission" date="2017-08" db="EMBL/GenBank/DDBJ databases">
        <authorList>
            <person name="de Groot N.N."/>
        </authorList>
    </citation>
    <scope>NUCLEOTIDE SEQUENCE [LARGE SCALE GENOMIC DNA]</scope>
    <source>
        <strain evidence="8 9">USBA 855</strain>
    </source>
</reference>
<dbReference type="OrthoDB" id="8969999at2"/>
<comment type="subcellular location">
    <subcellularLocation>
        <location evidence="1">Cell membrane</location>
        <topology evidence="1">Multi-pass membrane protein</topology>
    </subcellularLocation>
</comment>
<sequence>MRDARHSIERIKEVFFAFLVLGLTSFGGPIAHLGYFRAEFVTRRRWLSEADYADLVALCQFLPGPASSQVGFALGLLRGGGWGAAAAWTAFTLPSALVLVLFASGAASFDGPVSEGILHGLKVAAVAIVAHAVWGMAHKLCPDRRRAGIALAAVLIVVLIGGPAGMIAAILAGAVGGMLLCRDPAYRDQVRRDQGGPVSRELHFPVSRRVGQVAAVCFATLLIGLPGLAWVSSSPVLSMADAFYRAGALVFGGGHVVLPLLESEVVQSGWVTPDSFLAGYGAAQAVPGPLFTFAAYLGAEMGALSVPLLGAALALIMIFLPGLSLLVAVLPYWNGFRRLDRVQSLMRGANAAVVGILGAALYQPVWTSVVVGPHEFALALVGFLLLSVWKLPAWAVVAILALGGLVITL</sequence>
<organism evidence="8 9">
    <name type="scientific">Chromohalobacter canadensis</name>
    <dbReference type="NCBI Taxonomy" id="141389"/>
    <lineage>
        <taxon>Bacteria</taxon>
        <taxon>Pseudomonadati</taxon>
        <taxon>Pseudomonadota</taxon>
        <taxon>Gammaproteobacteria</taxon>
        <taxon>Oceanospirillales</taxon>
        <taxon>Halomonadaceae</taxon>
        <taxon>Chromohalobacter</taxon>
    </lineage>
</organism>
<evidence type="ECO:0000256" key="4">
    <source>
        <dbReference type="ARBA" id="ARBA00022692"/>
    </source>
</evidence>
<evidence type="ECO:0000256" key="3">
    <source>
        <dbReference type="ARBA" id="ARBA00022475"/>
    </source>
</evidence>
<dbReference type="PANTHER" id="PTHR33567">
    <property type="entry name" value="CHROMATE ION TRANSPORTER (EUROFUNG)"/>
    <property type="match status" value="1"/>
</dbReference>
<dbReference type="GO" id="GO:0015109">
    <property type="term" value="F:chromate transmembrane transporter activity"/>
    <property type="evidence" value="ECO:0007669"/>
    <property type="project" value="InterPro"/>
</dbReference>
<feature type="transmembrane region" description="Helical" evidence="7">
    <location>
        <begin position="14"/>
        <end position="35"/>
    </location>
</feature>